<feature type="region of interest" description="Disordered" evidence="1">
    <location>
        <begin position="50"/>
        <end position="69"/>
    </location>
</feature>
<name>A0A9X3MS22_9ACTN</name>
<keyword evidence="3" id="KW-1185">Reference proteome</keyword>
<organism evidence="2 3">
    <name type="scientific">Solirubrobacter ginsenosidimutans</name>
    <dbReference type="NCBI Taxonomy" id="490573"/>
    <lineage>
        <taxon>Bacteria</taxon>
        <taxon>Bacillati</taxon>
        <taxon>Actinomycetota</taxon>
        <taxon>Thermoleophilia</taxon>
        <taxon>Solirubrobacterales</taxon>
        <taxon>Solirubrobacteraceae</taxon>
        <taxon>Solirubrobacter</taxon>
    </lineage>
</organism>
<proteinExistence type="predicted"/>
<dbReference type="RefSeq" id="WP_270040540.1">
    <property type="nucleotide sequence ID" value="NZ_JAPDOD010000011.1"/>
</dbReference>
<dbReference type="Proteomes" id="UP001149140">
    <property type="component" value="Unassembled WGS sequence"/>
</dbReference>
<sequence length="69" mass="7685">MANSESGGRPWLLDLATEQRGAREPLQGVTYDDGAQMTYLAEPYIAVIDTDQRSQTKKADREVGEDQKL</sequence>
<dbReference type="EMBL" id="JAPDOD010000011">
    <property type="protein sequence ID" value="MDA0161337.1"/>
    <property type="molecule type" value="Genomic_DNA"/>
</dbReference>
<comment type="caution">
    <text evidence="2">The sequence shown here is derived from an EMBL/GenBank/DDBJ whole genome shotgun (WGS) entry which is preliminary data.</text>
</comment>
<evidence type="ECO:0000256" key="1">
    <source>
        <dbReference type="SAM" id="MobiDB-lite"/>
    </source>
</evidence>
<gene>
    <name evidence="2" type="ORF">OM076_13750</name>
</gene>
<dbReference type="AlphaFoldDB" id="A0A9X3MS22"/>
<accession>A0A9X3MS22</accession>
<reference evidence="2" key="1">
    <citation type="submission" date="2022-10" db="EMBL/GenBank/DDBJ databases">
        <title>The WGS of Solirubrobacter ginsenosidimutans DSM 21036.</title>
        <authorList>
            <person name="Jiang Z."/>
        </authorList>
    </citation>
    <scope>NUCLEOTIDE SEQUENCE</scope>
    <source>
        <strain evidence="2">DSM 21036</strain>
    </source>
</reference>
<evidence type="ECO:0000313" key="3">
    <source>
        <dbReference type="Proteomes" id="UP001149140"/>
    </source>
</evidence>
<protein>
    <submittedName>
        <fullName evidence="2">Uncharacterized protein</fullName>
    </submittedName>
</protein>
<evidence type="ECO:0000313" key="2">
    <source>
        <dbReference type="EMBL" id="MDA0161337.1"/>
    </source>
</evidence>